<name>A0A0B6Z3K2_9EUPU</name>
<sequence length="114" mass="12801">MCDICPENNKEIDQEHMEMVSLTSNGQAPTLPSAVNESHKLMVNEDVPPQPNTDKKVTCLLQIPQHKLGFLPILTCVVVLCAFLICYLIAVRQGHVEWDFPYISHTALEAPERC</sequence>
<feature type="transmembrane region" description="Helical" evidence="1">
    <location>
        <begin position="70"/>
        <end position="90"/>
    </location>
</feature>
<gene>
    <name evidence="3" type="primary">ORF45211</name>
    <name evidence="4" type="synonym">ORF45213</name>
</gene>
<dbReference type="EMBL" id="HACG01015592">
    <property type="protein sequence ID" value="CEK62457.1"/>
    <property type="molecule type" value="Transcribed_RNA"/>
</dbReference>
<evidence type="ECO:0000313" key="3">
    <source>
        <dbReference type="EMBL" id="CEK62456.1"/>
    </source>
</evidence>
<protein>
    <recommendedName>
        <fullName evidence="2">CWH43-like N-terminal domain-containing protein</fullName>
    </recommendedName>
</protein>
<dbReference type="AlphaFoldDB" id="A0A0B6Z3K2"/>
<evidence type="ECO:0000256" key="1">
    <source>
        <dbReference type="SAM" id="Phobius"/>
    </source>
</evidence>
<evidence type="ECO:0000313" key="4">
    <source>
        <dbReference type="EMBL" id="CEK62457.1"/>
    </source>
</evidence>
<keyword evidence="1" id="KW-1133">Transmembrane helix</keyword>
<keyword evidence="1" id="KW-0812">Transmembrane</keyword>
<evidence type="ECO:0000259" key="2">
    <source>
        <dbReference type="Pfam" id="PF10277"/>
    </source>
</evidence>
<reference evidence="3" key="1">
    <citation type="submission" date="2014-12" db="EMBL/GenBank/DDBJ databases">
        <title>Insight into the proteome of Arion vulgaris.</title>
        <authorList>
            <person name="Aradska J."/>
            <person name="Bulat T."/>
            <person name="Smidak R."/>
            <person name="Sarate P."/>
            <person name="Gangsoo J."/>
            <person name="Sialana F."/>
            <person name="Bilban M."/>
            <person name="Lubec G."/>
        </authorList>
    </citation>
    <scope>NUCLEOTIDE SEQUENCE</scope>
    <source>
        <tissue evidence="3">Skin</tissue>
    </source>
</reference>
<feature type="non-terminal residue" evidence="3">
    <location>
        <position position="114"/>
    </location>
</feature>
<dbReference type="EMBL" id="HACG01015591">
    <property type="protein sequence ID" value="CEK62456.1"/>
    <property type="molecule type" value="Transcribed_RNA"/>
</dbReference>
<feature type="domain" description="CWH43-like N-terminal" evidence="2">
    <location>
        <begin position="69"/>
        <end position="114"/>
    </location>
</feature>
<accession>A0A0B6Z3K2</accession>
<keyword evidence="1" id="KW-0472">Membrane</keyword>
<organism evidence="3">
    <name type="scientific">Arion vulgaris</name>
    <dbReference type="NCBI Taxonomy" id="1028688"/>
    <lineage>
        <taxon>Eukaryota</taxon>
        <taxon>Metazoa</taxon>
        <taxon>Spiralia</taxon>
        <taxon>Lophotrochozoa</taxon>
        <taxon>Mollusca</taxon>
        <taxon>Gastropoda</taxon>
        <taxon>Heterobranchia</taxon>
        <taxon>Euthyneura</taxon>
        <taxon>Panpulmonata</taxon>
        <taxon>Eupulmonata</taxon>
        <taxon>Stylommatophora</taxon>
        <taxon>Helicina</taxon>
        <taxon>Arionoidea</taxon>
        <taxon>Arionidae</taxon>
        <taxon>Arion</taxon>
    </lineage>
</organism>
<dbReference type="InterPro" id="IPR019402">
    <property type="entry name" value="CWH43_N"/>
</dbReference>
<dbReference type="Pfam" id="PF10277">
    <property type="entry name" value="Frag1"/>
    <property type="match status" value="1"/>
</dbReference>
<proteinExistence type="predicted"/>